<feature type="binding site" evidence="14">
    <location>
        <position position="345"/>
    </location>
    <ligand>
        <name>S-adenosyl-L-methionine</name>
        <dbReference type="ChEBI" id="CHEBI:59789"/>
    </ligand>
</feature>
<feature type="binding site" evidence="14">
    <location>
        <position position="149"/>
    </location>
    <ligand>
        <name>[4Fe-4S] cluster</name>
        <dbReference type="ChEBI" id="CHEBI:49883"/>
        <note>4Fe-4S-S-AdoMet</note>
    </ligand>
</feature>
<name>A0ABX8ZKI0_9SPHN</name>
<accession>A0ABX8ZKI0</accession>
<dbReference type="GO" id="GO:0032259">
    <property type="term" value="P:methylation"/>
    <property type="evidence" value="ECO:0007669"/>
    <property type="project" value="UniProtKB-KW"/>
</dbReference>
<protein>
    <recommendedName>
        <fullName evidence="14">Dual-specificity RNA methyltransferase RlmN</fullName>
        <ecNumber evidence="14">2.1.1.192</ecNumber>
    </recommendedName>
    <alternativeName>
        <fullName evidence="14">23S rRNA (adenine(2503)-C(2))-methyltransferase</fullName>
    </alternativeName>
    <alternativeName>
        <fullName evidence="14">23S rRNA m2A2503 methyltransferase</fullName>
    </alternativeName>
    <alternativeName>
        <fullName evidence="14">Ribosomal RNA large subunit methyltransferase N</fullName>
    </alternativeName>
    <alternativeName>
        <fullName evidence="14">tRNA (adenine(37)-C(2))-methyltransferase</fullName>
    </alternativeName>
    <alternativeName>
        <fullName evidence="14">tRNA m2A37 methyltransferase</fullName>
    </alternativeName>
</protein>
<comment type="cofactor">
    <cofactor evidence="14">
        <name>[4Fe-4S] cluster</name>
        <dbReference type="ChEBI" id="CHEBI:49883"/>
    </cofactor>
    <text evidence="14">Binds 1 [4Fe-4S] cluster. The cluster is coordinated with 3 cysteines and an exchangeable S-adenosyl-L-methionine.</text>
</comment>
<dbReference type="SFLD" id="SFLDG01062">
    <property type="entry name" value="methyltransferase_(Class_A)"/>
    <property type="match status" value="1"/>
</dbReference>
<dbReference type="InterPro" id="IPR048641">
    <property type="entry name" value="RlmN_N"/>
</dbReference>
<evidence type="ECO:0000259" key="16">
    <source>
        <dbReference type="PROSITE" id="PS51918"/>
    </source>
</evidence>
<evidence type="ECO:0000256" key="4">
    <source>
        <dbReference type="ARBA" id="ARBA00022490"/>
    </source>
</evidence>
<feature type="active site" description="S-methylcysteine intermediate" evidence="14">
    <location>
        <position position="388"/>
    </location>
</feature>
<dbReference type="CDD" id="cd01335">
    <property type="entry name" value="Radical_SAM"/>
    <property type="match status" value="1"/>
</dbReference>
<evidence type="ECO:0000256" key="8">
    <source>
        <dbReference type="ARBA" id="ARBA00022691"/>
    </source>
</evidence>
<evidence type="ECO:0000256" key="5">
    <source>
        <dbReference type="ARBA" id="ARBA00022552"/>
    </source>
</evidence>
<dbReference type="SUPFAM" id="SSF102114">
    <property type="entry name" value="Radical SAM enzymes"/>
    <property type="match status" value="1"/>
</dbReference>
<evidence type="ECO:0000256" key="10">
    <source>
        <dbReference type="ARBA" id="ARBA00022723"/>
    </source>
</evidence>
<keyword evidence="6 14" id="KW-0489">Methyltransferase</keyword>
<evidence type="ECO:0000256" key="7">
    <source>
        <dbReference type="ARBA" id="ARBA00022679"/>
    </source>
</evidence>
<evidence type="ECO:0000256" key="12">
    <source>
        <dbReference type="ARBA" id="ARBA00023014"/>
    </source>
</evidence>
<comment type="subcellular location">
    <subcellularLocation>
        <location evidence="1 14">Cytoplasm</location>
    </subcellularLocation>
</comment>
<evidence type="ECO:0000256" key="6">
    <source>
        <dbReference type="ARBA" id="ARBA00022603"/>
    </source>
</evidence>
<feature type="domain" description="Radical SAM core" evidence="16">
    <location>
        <begin position="128"/>
        <end position="383"/>
    </location>
</feature>
<evidence type="ECO:0000256" key="13">
    <source>
        <dbReference type="ARBA" id="ARBA00023157"/>
    </source>
</evidence>
<comment type="function">
    <text evidence="14">Specifically methylates position 2 of adenine 2503 in 23S rRNA and position 2 of adenine 37 in tRNAs. m2A2503 modification seems to play a crucial role in the proofreading step occurring at the peptidyl transferase center and thus would serve to optimize ribosomal fidelity.</text>
</comment>
<comment type="similarity">
    <text evidence="2 14">Belongs to the radical SAM superfamily. RlmN family.</text>
</comment>
<feature type="binding site" evidence="14">
    <location>
        <position position="244"/>
    </location>
    <ligand>
        <name>S-adenosyl-L-methionine</name>
        <dbReference type="ChEBI" id="CHEBI:59789"/>
    </ligand>
</feature>
<feature type="binding site" evidence="14">
    <location>
        <position position="146"/>
    </location>
    <ligand>
        <name>[4Fe-4S] cluster</name>
        <dbReference type="ChEBI" id="CHEBI:49883"/>
        <note>4Fe-4S-S-AdoMet</note>
    </ligand>
</feature>
<keyword evidence="4 14" id="KW-0963">Cytoplasm</keyword>
<evidence type="ECO:0000313" key="17">
    <source>
        <dbReference type="EMBL" id="QZD89439.1"/>
    </source>
</evidence>
<evidence type="ECO:0000256" key="15">
    <source>
        <dbReference type="SAM" id="MobiDB-lite"/>
    </source>
</evidence>
<keyword evidence="10 14" id="KW-0479">Metal-binding</keyword>
<reference evidence="17 18" key="1">
    <citation type="submission" date="2021-08" db="EMBL/GenBank/DDBJ databases">
        <title>Comparative Genomics Analysis of the Genus Qipengyuania Reveals Extensive Genetic Diversity and Metabolic Versatility, Including the Description of Fifteen Novel Species.</title>
        <authorList>
            <person name="Liu Y."/>
        </authorList>
    </citation>
    <scope>NUCLEOTIDE SEQUENCE [LARGE SCALE GENOMIC DNA]</scope>
    <source>
        <strain evidence="17 18">1NDH13</strain>
    </source>
</reference>
<keyword evidence="13 14" id="KW-1015">Disulfide bond</keyword>
<dbReference type="Pfam" id="PF04055">
    <property type="entry name" value="Radical_SAM"/>
    <property type="match status" value="1"/>
</dbReference>
<feature type="region of interest" description="Disordered" evidence="15">
    <location>
        <begin position="393"/>
        <end position="415"/>
    </location>
</feature>
<proteinExistence type="inferred from homology"/>
<evidence type="ECO:0000256" key="9">
    <source>
        <dbReference type="ARBA" id="ARBA00022694"/>
    </source>
</evidence>
<keyword evidence="18" id="KW-1185">Reference proteome</keyword>
<dbReference type="PANTHER" id="PTHR30544:SF5">
    <property type="entry name" value="RADICAL SAM CORE DOMAIN-CONTAINING PROTEIN"/>
    <property type="match status" value="1"/>
</dbReference>
<dbReference type="InterPro" id="IPR027492">
    <property type="entry name" value="RNA_MTrfase_RlmN"/>
</dbReference>
<dbReference type="SFLD" id="SFLDS00029">
    <property type="entry name" value="Radical_SAM"/>
    <property type="match status" value="1"/>
</dbReference>
<dbReference type="GO" id="GO:0008168">
    <property type="term" value="F:methyltransferase activity"/>
    <property type="evidence" value="ECO:0007669"/>
    <property type="project" value="UniProtKB-KW"/>
</dbReference>
<keyword evidence="11 14" id="KW-0408">Iron</keyword>
<dbReference type="Proteomes" id="UP000824281">
    <property type="component" value="Chromosome"/>
</dbReference>
<keyword evidence="9 14" id="KW-0819">tRNA processing</keyword>
<dbReference type="RefSeq" id="WP_221424922.1">
    <property type="nucleotide sequence ID" value="NZ_CP081295.1"/>
</dbReference>
<evidence type="ECO:0000313" key="18">
    <source>
        <dbReference type="Proteomes" id="UP000824281"/>
    </source>
</evidence>
<keyword evidence="7 14" id="KW-0808">Transferase</keyword>
<dbReference type="Pfam" id="PF21016">
    <property type="entry name" value="RlmN_N"/>
    <property type="match status" value="1"/>
</dbReference>
<evidence type="ECO:0000256" key="2">
    <source>
        <dbReference type="ARBA" id="ARBA00007544"/>
    </source>
</evidence>
<comment type="catalytic activity">
    <reaction evidence="14">
        <text>adenosine(2503) in 23S rRNA + 2 reduced [2Fe-2S]-[ferredoxin] + 2 S-adenosyl-L-methionine = 2-methyladenosine(2503) in 23S rRNA + 5'-deoxyadenosine + L-methionine + 2 oxidized [2Fe-2S]-[ferredoxin] + S-adenosyl-L-homocysteine</text>
        <dbReference type="Rhea" id="RHEA:42916"/>
        <dbReference type="Rhea" id="RHEA-COMP:10000"/>
        <dbReference type="Rhea" id="RHEA-COMP:10001"/>
        <dbReference type="Rhea" id="RHEA-COMP:10152"/>
        <dbReference type="Rhea" id="RHEA-COMP:10282"/>
        <dbReference type="ChEBI" id="CHEBI:17319"/>
        <dbReference type="ChEBI" id="CHEBI:33737"/>
        <dbReference type="ChEBI" id="CHEBI:33738"/>
        <dbReference type="ChEBI" id="CHEBI:57844"/>
        <dbReference type="ChEBI" id="CHEBI:57856"/>
        <dbReference type="ChEBI" id="CHEBI:59789"/>
        <dbReference type="ChEBI" id="CHEBI:74411"/>
        <dbReference type="ChEBI" id="CHEBI:74497"/>
        <dbReference type="EC" id="2.1.1.192"/>
    </reaction>
</comment>
<dbReference type="InterPro" id="IPR058240">
    <property type="entry name" value="rSAM_sf"/>
</dbReference>
<dbReference type="InterPro" id="IPR007197">
    <property type="entry name" value="rSAM"/>
</dbReference>
<dbReference type="EMBL" id="CP081295">
    <property type="protein sequence ID" value="QZD89439.1"/>
    <property type="molecule type" value="Genomic_DNA"/>
</dbReference>
<dbReference type="InterPro" id="IPR040072">
    <property type="entry name" value="Methyltransferase_A"/>
</dbReference>
<dbReference type="InterPro" id="IPR013785">
    <property type="entry name" value="Aldolase_TIM"/>
</dbReference>
<keyword evidence="12 14" id="KW-0411">Iron-sulfur</keyword>
<comment type="catalytic activity">
    <reaction evidence="14">
        <text>adenosine(37) in tRNA + 2 reduced [2Fe-2S]-[ferredoxin] + 2 S-adenosyl-L-methionine = 2-methyladenosine(37) in tRNA + 5'-deoxyadenosine + L-methionine + 2 oxidized [2Fe-2S]-[ferredoxin] + S-adenosyl-L-homocysteine</text>
        <dbReference type="Rhea" id="RHEA:43332"/>
        <dbReference type="Rhea" id="RHEA-COMP:10000"/>
        <dbReference type="Rhea" id="RHEA-COMP:10001"/>
        <dbReference type="Rhea" id="RHEA-COMP:10162"/>
        <dbReference type="Rhea" id="RHEA-COMP:10485"/>
        <dbReference type="ChEBI" id="CHEBI:17319"/>
        <dbReference type="ChEBI" id="CHEBI:33737"/>
        <dbReference type="ChEBI" id="CHEBI:33738"/>
        <dbReference type="ChEBI" id="CHEBI:57844"/>
        <dbReference type="ChEBI" id="CHEBI:57856"/>
        <dbReference type="ChEBI" id="CHEBI:59789"/>
        <dbReference type="ChEBI" id="CHEBI:74411"/>
        <dbReference type="ChEBI" id="CHEBI:74497"/>
        <dbReference type="EC" id="2.1.1.192"/>
    </reaction>
</comment>
<feature type="binding site" evidence="14">
    <location>
        <position position="142"/>
    </location>
    <ligand>
        <name>[4Fe-4S] cluster</name>
        <dbReference type="ChEBI" id="CHEBI:49883"/>
        <note>4Fe-4S-S-AdoMet</note>
    </ligand>
</feature>
<feature type="active site" description="Proton acceptor" evidence="14">
    <location>
        <position position="122"/>
    </location>
</feature>
<keyword evidence="8 14" id="KW-0949">S-adenosyl-L-methionine</keyword>
<evidence type="ECO:0000256" key="11">
    <source>
        <dbReference type="ARBA" id="ARBA00023004"/>
    </source>
</evidence>
<dbReference type="EC" id="2.1.1.192" evidence="14"/>
<evidence type="ECO:0000256" key="3">
    <source>
        <dbReference type="ARBA" id="ARBA00022485"/>
    </source>
</evidence>
<dbReference type="PANTHER" id="PTHR30544">
    <property type="entry name" value="23S RRNA METHYLTRANSFERASE"/>
    <property type="match status" value="1"/>
</dbReference>
<comment type="miscellaneous">
    <text evidence="14">Reaction proceeds by a ping-pong mechanism involving intermediate methylation of a conserved cysteine residue.</text>
</comment>
<feature type="binding site" evidence="14">
    <location>
        <begin position="212"/>
        <end position="213"/>
    </location>
    <ligand>
        <name>S-adenosyl-L-methionine</name>
        <dbReference type="ChEBI" id="CHEBI:59789"/>
    </ligand>
</feature>
<comment type="caution">
    <text evidence="14">Lacks conserved residue(s) required for the propagation of feature annotation.</text>
</comment>
<dbReference type="SFLD" id="SFLDF00275">
    <property type="entry name" value="adenosine_C2_methyltransferase"/>
    <property type="match status" value="1"/>
</dbReference>
<dbReference type="PROSITE" id="PS51918">
    <property type="entry name" value="RADICAL_SAM"/>
    <property type="match status" value="1"/>
</dbReference>
<keyword evidence="3 14" id="KW-0004">4Fe-4S</keyword>
<gene>
    <name evidence="14 17" type="primary">rlmN</name>
    <name evidence="17" type="ORF">K3148_11550</name>
</gene>
<evidence type="ECO:0000256" key="1">
    <source>
        <dbReference type="ARBA" id="ARBA00004496"/>
    </source>
</evidence>
<organism evidence="17 18">
    <name type="scientific">Qipengyuania aurantiaca</name>
    <dbReference type="NCBI Taxonomy" id="2867233"/>
    <lineage>
        <taxon>Bacteria</taxon>
        <taxon>Pseudomonadati</taxon>
        <taxon>Pseudomonadota</taxon>
        <taxon>Alphaproteobacteria</taxon>
        <taxon>Sphingomonadales</taxon>
        <taxon>Erythrobacteraceae</taxon>
        <taxon>Qipengyuania</taxon>
    </lineage>
</organism>
<dbReference type="PIRSF" id="PIRSF006004">
    <property type="entry name" value="CHP00048"/>
    <property type="match status" value="1"/>
</dbReference>
<dbReference type="HAMAP" id="MF_01849">
    <property type="entry name" value="RNA_methyltr_RlmN"/>
    <property type="match status" value="1"/>
</dbReference>
<dbReference type="NCBIfam" id="TIGR00048">
    <property type="entry name" value="rRNA_mod_RlmN"/>
    <property type="match status" value="1"/>
</dbReference>
<dbReference type="Gene3D" id="1.10.150.530">
    <property type="match status" value="1"/>
</dbReference>
<feature type="compositionally biased region" description="Basic and acidic residues" evidence="15">
    <location>
        <begin position="394"/>
        <end position="408"/>
    </location>
</feature>
<feature type="binding site" evidence="14">
    <location>
        <begin position="266"/>
        <end position="268"/>
    </location>
    <ligand>
        <name>S-adenosyl-L-methionine</name>
        <dbReference type="ChEBI" id="CHEBI:59789"/>
    </ligand>
</feature>
<sequence>MADTTLMSIPGQIDPVPVARDITPREDGRVDLIGLPKDRIRELFETAGLEPKQAKLRAKQVFHWLYHRGVTDFEAMTDIAKTMRPWLAERFVIGRPEVVEAQHSTDGTRKWLLKTADGHEFEMVFIPDADRGTLCVSSQVGCTLNCRFCHTGTMKLVRNLTPGEIVGQVMLARDALGEWPKGSMAGLDDAEDEGHYTSDGRLLTNIVMMGMGEPLYNFDNVKGALKLVMDGDGLALSKRRITLSTSGVVPAMERCGEEIGVNLAVSLHAVTKEIRDEIVPLNKKYGIEELLEACAAYPGASNARRITFEYVMLKDKNDSDEHAHELVRLLKHYKLPAKVNLIPFNPWPGAAYDTSTPERVKRFSDIVFEGGISAPVRTPRGRDIDAACGQLKTAAEKKSRAQRDREAAEAEQAAS</sequence>
<evidence type="ECO:0000256" key="14">
    <source>
        <dbReference type="HAMAP-Rule" id="MF_01849"/>
    </source>
</evidence>
<dbReference type="InterPro" id="IPR004383">
    <property type="entry name" value="rRNA_lsu_MTrfase_RlmN/Cfr"/>
</dbReference>
<keyword evidence="5 14" id="KW-0698">rRNA processing</keyword>
<dbReference type="Gene3D" id="3.20.20.70">
    <property type="entry name" value="Aldolase class I"/>
    <property type="match status" value="1"/>
</dbReference>